<protein>
    <recommendedName>
        <fullName evidence="4">Alternate signal-mediated exported protein, RER_14450 family</fullName>
    </recommendedName>
</protein>
<gene>
    <name evidence="2" type="ORF">G7066_12810</name>
</gene>
<dbReference type="PROSITE" id="PS51318">
    <property type="entry name" value="TAT"/>
    <property type="match status" value="1"/>
</dbReference>
<evidence type="ECO:0000313" key="3">
    <source>
        <dbReference type="Proteomes" id="UP000503441"/>
    </source>
</evidence>
<name>A0ABX6K286_9MICO</name>
<accession>A0ABX6K286</accession>
<keyword evidence="1" id="KW-0732">Signal</keyword>
<sequence length="214" mass="22306">MSYRRKLVAGSVLAGAGLLSAAGMAFALWTSNAAFAGGRVTAGDFNLTYGEASWRQVTPGVTDPASGALKDGPGDFVSMPGDVIEVVIPVTTTLQGDNLNAKMLVDAGAAAFKDIEAGTIVAGFRVENEAGEQAGPESGEAKLGESITVKGLVSSDVGVTVNWQVIVTVRVVDFYRWTEQKPLLDLTKWDVGGVNVSLQQVREGPGFVESGDQQ</sequence>
<dbReference type="InterPro" id="IPR006311">
    <property type="entry name" value="TAT_signal"/>
</dbReference>
<evidence type="ECO:0008006" key="4">
    <source>
        <dbReference type="Google" id="ProtNLM"/>
    </source>
</evidence>
<feature type="signal peptide" evidence="1">
    <location>
        <begin position="1"/>
        <end position="27"/>
    </location>
</feature>
<feature type="chain" id="PRO_5047152050" description="Alternate signal-mediated exported protein, RER_14450 family" evidence="1">
    <location>
        <begin position="28"/>
        <end position="214"/>
    </location>
</feature>
<evidence type="ECO:0000256" key="1">
    <source>
        <dbReference type="SAM" id="SignalP"/>
    </source>
</evidence>
<reference evidence="2 3" key="1">
    <citation type="submission" date="2020-03" db="EMBL/GenBank/DDBJ databases">
        <title>Leucobacter sp. nov., isolated from beetles.</title>
        <authorList>
            <person name="Hyun D.-W."/>
            <person name="Bae J.-W."/>
        </authorList>
    </citation>
    <scope>NUCLEOTIDE SEQUENCE [LARGE SCALE GENOMIC DNA]</scope>
    <source>
        <strain evidence="2 3">HDW9A</strain>
    </source>
</reference>
<dbReference type="EMBL" id="CP049933">
    <property type="protein sequence ID" value="QIM19229.1"/>
    <property type="molecule type" value="Genomic_DNA"/>
</dbReference>
<dbReference type="Proteomes" id="UP000503441">
    <property type="component" value="Chromosome"/>
</dbReference>
<organism evidence="2 3">
    <name type="scientific">Leucobacter coleopterorum</name>
    <dbReference type="NCBI Taxonomy" id="2714933"/>
    <lineage>
        <taxon>Bacteria</taxon>
        <taxon>Bacillati</taxon>
        <taxon>Actinomycetota</taxon>
        <taxon>Actinomycetes</taxon>
        <taxon>Micrococcales</taxon>
        <taxon>Microbacteriaceae</taxon>
        <taxon>Leucobacter</taxon>
    </lineage>
</organism>
<proteinExistence type="predicted"/>
<evidence type="ECO:0000313" key="2">
    <source>
        <dbReference type="EMBL" id="QIM19229.1"/>
    </source>
</evidence>
<keyword evidence="3" id="KW-1185">Reference proteome</keyword>
<dbReference type="RefSeq" id="WP_166331473.1">
    <property type="nucleotide sequence ID" value="NZ_CP049933.1"/>
</dbReference>